<dbReference type="AlphaFoldDB" id="A0AAN6IX40"/>
<protein>
    <submittedName>
        <fullName evidence="2">Uncharacterized protein</fullName>
    </submittedName>
</protein>
<feature type="compositionally biased region" description="Basic and acidic residues" evidence="1">
    <location>
        <begin position="143"/>
        <end position="154"/>
    </location>
</feature>
<feature type="compositionally biased region" description="Basic and acidic residues" evidence="1">
    <location>
        <begin position="18"/>
        <end position="63"/>
    </location>
</feature>
<dbReference type="EMBL" id="JAJGCB010000002">
    <property type="protein sequence ID" value="KAJ8994514.1"/>
    <property type="molecule type" value="Genomic_DNA"/>
</dbReference>
<organism evidence="2 3">
    <name type="scientific">Exophiala dermatitidis</name>
    <name type="common">Black yeast-like fungus</name>
    <name type="synonym">Wangiella dermatitidis</name>
    <dbReference type="NCBI Taxonomy" id="5970"/>
    <lineage>
        <taxon>Eukaryota</taxon>
        <taxon>Fungi</taxon>
        <taxon>Dikarya</taxon>
        <taxon>Ascomycota</taxon>
        <taxon>Pezizomycotina</taxon>
        <taxon>Eurotiomycetes</taxon>
        <taxon>Chaetothyriomycetidae</taxon>
        <taxon>Chaetothyriales</taxon>
        <taxon>Herpotrichiellaceae</taxon>
        <taxon>Exophiala</taxon>
    </lineage>
</organism>
<dbReference type="Proteomes" id="UP001161757">
    <property type="component" value="Unassembled WGS sequence"/>
</dbReference>
<evidence type="ECO:0000256" key="1">
    <source>
        <dbReference type="SAM" id="MobiDB-lite"/>
    </source>
</evidence>
<feature type="region of interest" description="Disordered" evidence="1">
    <location>
        <begin position="80"/>
        <end position="100"/>
    </location>
</feature>
<accession>A0AAN6IX40</accession>
<sequence>MSGYYGRSPRSEQSSSRNPDREREGQRRDDHRKREEEEHDRDEYDHETRYDPEREQRLNDAYDNFKTEYVREQKFKYLWSEEGASADERTGSYGDRAGWSDPLERTLEDRVDRLACSDDNRRTMDANSENRIIARDFAYAADDRRSRTYEDPRRSYTPRTSLDDGASRASGSSKDKKGKRRA</sequence>
<feature type="region of interest" description="Disordered" evidence="1">
    <location>
        <begin position="143"/>
        <end position="182"/>
    </location>
</feature>
<proteinExistence type="predicted"/>
<feature type="region of interest" description="Disordered" evidence="1">
    <location>
        <begin position="1"/>
        <end position="63"/>
    </location>
</feature>
<comment type="caution">
    <text evidence="2">The sequence shown here is derived from an EMBL/GenBank/DDBJ whole genome shotgun (WGS) entry which is preliminary data.</text>
</comment>
<reference evidence="2" key="1">
    <citation type="submission" date="2023-01" db="EMBL/GenBank/DDBJ databases">
        <title>Exophiala dermititidis isolated from Cystic Fibrosis Patient.</title>
        <authorList>
            <person name="Kurbessoian T."/>
            <person name="Crocker A."/>
            <person name="Murante D."/>
            <person name="Hogan D.A."/>
            <person name="Stajich J.E."/>
        </authorList>
    </citation>
    <scope>NUCLEOTIDE SEQUENCE</scope>
    <source>
        <strain evidence="2">Ex8</strain>
    </source>
</reference>
<evidence type="ECO:0000313" key="2">
    <source>
        <dbReference type="EMBL" id="KAJ8994514.1"/>
    </source>
</evidence>
<evidence type="ECO:0000313" key="3">
    <source>
        <dbReference type="Proteomes" id="UP001161757"/>
    </source>
</evidence>
<name>A0AAN6IX40_EXODE</name>
<gene>
    <name evidence="2" type="ORF">HRR80_001227</name>
</gene>